<gene>
    <name evidence="2" type="ORF">SAMN05216581_3084</name>
</gene>
<organism evidence="2 3">
    <name type="scientific">Pseudomonas asplenii</name>
    <dbReference type="NCBI Taxonomy" id="53407"/>
    <lineage>
        <taxon>Bacteria</taxon>
        <taxon>Pseudomonadati</taxon>
        <taxon>Pseudomonadota</taxon>
        <taxon>Gammaproteobacteria</taxon>
        <taxon>Pseudomonadales</taxon>
        <taxon>Pseudomonadaceae</taxon>
        <taxon>Pseudomonas</taxon>
    </lineage>
</organism>
<reference evidence="2 3" key="1">
    <citation type="submission" date="2016-10" db="EMBL/GenBank/DDBJ databases">
        <authorList>
            <person name="de Groot N.N."/>
        </authorList>
    </citation>
    <scope>NUCLEOTIDE SEQUENCE [LARGE SCALE GENOMIC DNA]</scope>
    <source>
        <strain evidence="2 3">LMG 2158</strain>
    </source>
</reference>
<accession>A0A1H6NKB8</accession>
<sequence length="189" mass="21166">MALRSSSCANAVQRFPSTCAPVAMACRFGWRAGKACRWCAQWLNRHTAGGEVNGPETRRGAEAPLECVLCALFLLLRGGLLLFLSTVALYRCSGDPHPGSKSKHIFLSADLPYQVIQPVRGYLEVVLLFSARLRVTRRLPESTPAPKESVSCVSAVLFLLCQSRYVLFLWVCCFLFLLCQRYSRWRANF</sequence>
<evidence type="ECO:0000256" key="1">
    <source>
        <dbReference type="SAM" id="Phobius"/>
    </source>
</evidence>
<keyword evidence="1" id="KW-1133">Transmembrane helix</keyword>
<dbReference type="AlphaFoldDB" id="A0A1H6NKB8"/>
<evidence type="ECO:0000313" key="3">
    <source>
        <dbReference type="Proteomes" id="UP000182272"/>
    </source>
</evidence>
<protein>
    <submittedName>
        <fullName evidence="2">Uncharacterized protein</fullName>
    </submittedName>
</protein>
<dbReference type="EMBL" id="LT629972">
    <property type="protein sequence ID" value="SEI16040.1"/>
    <property type="molecule type" value="Genomic_DNA"/>
</dbReference>
<name>A0A1H6NKB8_9PSED</name>
<dbReference type="Proteomes" id="UP000182272">
    <property type="component" value="Chromosome I"/>
</dbReference>
<proteinExistence type="predicted"/>
<keyword evidence="1" id="KW-0812">Transmembrane</keyword>
<dbReference type="PROSITE" id="PS51257">
    <property type="entry name" value="PROKAR_LIPOPROTEIN"/>
    <property type="match status" value="1"/>
</dbReference>
<feature type="transmembrane region" description="Helical" evidence="1">
    <location>
        <begin position="67"/>
        <end position="90"/>
    </location>
</feature>
<feature type="transmembrane region" description="Helical" evidence="1">
    <location>
        <begin position="155"/>
        <end position="179"/>
    </location>
</feature>
<keyword evidence="1" id="KW-0472">Membrane</keyword>
<evidence type="ECO:0000313" key="2">
    <source>
        <dbReference type="EMBL" id="SEI16040.1"/>
    </source>
</evidence>